<dbReference type="Proteomes" id="UP000054279">
    <property type="component" value="Unassembled WGS sequence"/>
</dbReference>
<reference evidence="2 3" key="1">
    <citation type="submission" date="2014-06" db="EMBL/GenBank/DDBJ databases">
        <title>Evolutionary Origins and Diversification of the Mycorrhizal Mutualists.</title>
        <authorList>
            <consortium name="DOE Joint Genome Institute"/>
            <consortium name="Mycorrhizal Genomics Consortium"/>
            <person name="Kohler A."/>
            <person name="Kuo A."/>
            <person name="Nagy L.G."/>
            <person name="Floudas D."/>
            <person name="Copeland A."/>
            <person name="Barry K.W."/>
            <person name="Cichocki N."/>
            <person name="Veneault-Fourrey C."/>
            <person name="LaButti K."/>
            <person name="Lindquist E.A."/>
            <person name="Lipzen A."/>
            <person name="Lundell T."/>
            <person name="Morin E."/>
            <person name="Murat C."/>
            <person name="Riley R."/>
            <person name="Ohm R."/>
            <person name="Sun H."/>
            <person name="Tunlid A."/>
            <person name="Henrissat B."/>
            <person name="Grigoriev I.V."/>
            <person name="Hibbett D.S."/>
            <person name="Martin F."/>
        </authorList>
    </citation>
    <scope>NUCLEOTIDE SEQUENCE [LARGE SCALE GENOMIC DNA]</scope>
    <source>
        <strain evidence="2 3">SS14</strain>
    </source>
</reference>
<evidence type="ECO:0000313" key="2">
    <source>
        <dbReference type="EMBL" id="KIJ27245.1"/>
    </source>
</evidence>
<name>A0A0C9UPH0_SPHS4</name>
<sequence>MECIGIFCQDRKVTSTERLSNYTTRLYEPSSGGSDANNCQAGGATVSGTASTCIKDVATINIQSAQVISSDSQACAFEMWTGEVNLSIPQEASWKTVGTCPGNGLPRRTSTRNPQSPEERDVIGYSTLVNIPEWRYKPFGWYQRLHSDSRSQIIDSESR</sequence>
<dbReference type="HOGENOM" id="CLU_1661905_0_0_1"/>
<evidence type="ECO:0000313" key="3">
    <source>
        <dbReference type="Proteomes" id="UP000054279"/>
    </source>
</evidence>
<dbReference type="AlphaFoldDB" id="A0A0C9UPH0"/>
<proteinExistence type="predicted"/>
<gene>
    <name evidence="2" type="ORF">M422DRAFT_271622</name>
</gene>
<evidence type="ECO:0000256" key="1">
    <source>
        <dbReference type="SAM" id="MobiDB-lite"/>
    </source>
</evidence>
<protein>
    <submittedName>
        <fullName evidence="2">Unplaced genomic scaffold SPHSTscaffold_267, whole genome shotgun sequence</fullName>
    </submittedName>
</protein>
<keyword evidence="3" id="KW-1185">Reference proteome</keyword>
<accession>A0A0C9UPH0</accession>
<dbReference type="EMBL" id="KN837342">
    <property type="protein sequence ID" value="KIJ27245.1"/>
    <property type="molecule type" value="Genomic_DNA"/>
</dbReference>
<organism evidence="2 3">
    <name type="scientific">Sphaerobolus stellatus (strain SS14)</name>
    <dbReference type="NCBI Taxonomy" id="990650"/>
    <lineage>
        <taxon>Eukaryota</taxon>
        <taxon>Fungi</taxon>
        <taxon>Dikarya</taxon>
        <taxon>Basidiomycota</taxon>
        <taxon>Agaricomycotina</taxon>
        <taxon>Agaricomycetes</taxon>
        <taxon>Phallomycetidae</taxon>
        <taxon>Geastrales</taxon>
        <taxon>Sphaerobolaceae</taxon>
        <taxon>Sphaerobolus</taxon>
    </lineage>
</organism>
<feature type="region of interest" description="Disordered" evidence="1">
    <location>
        <begin position="101"/>
        <end position="121"/>
    </location>
</feature>